<accession>V4QTJ0</accession>
<dbReference type="SUPFAM" id="SSF55073">
    <property type="entry name" value="Nucleotide cyclase"/>
    <property type="match status" value="1"/>
</dbReference>
<comment type="caution">
    <text evidence="2">The sequence shown here is derived from an EMBL/GenBank/DDBJ whole genome shotgun (WGS) entry which is preliminary data.</text>
</comment>
<dbReference type="PANTHER" id="PTHR43081:SF1">
    <property type="entry name" value="ADENYLATE CYCLASE, TERMINAL-DIFFERENTIATION SPECIFIC"/>
    <property type="match status" value="1"/>
</dbReference>
<dbReference type="PATRIC" id="fig|631454.5.peg.3100"/>
<gene>
    <name evidence="2" type="ORF">N177_3140</name>
</gene>
<dbReference type="Proteomes" id="UP000017819">
    <property type="component" value="Unassembled WGS sequence"/>
</dbReference>
<dbReference type="EMBL" id="AWXZ01000039">
    <property type="protein sequence ID" value="ESR23072.1"/>
    <property type="molecule type" value="Genomic_DNA"/>
</dbReference>
<name>V4QTJ0_9HYPH</name>
<dbReference type="GO" id="GO:0035556">
    <property type="term" value="P:intracellular signal transduction"/>
    <property type="evidence" value="ECO:0007669"/>
    <property type="project" value="InterPro"/>
</dbReference>
<sequence length="144" mass="15031">MAFWNAPLDDPDHAAHAVEAGLAMVAAVGRLNEELAAEAETTGVPAPRIAIGVGINTGTCVVGNMGSDMRFDYTALGDAVNLAARLEGQTRLHGVDLILGEETAHRVKDRFALVELGSVTVKGRREPVPVFTAAGGRAPTSRES</sequence>
<evidence type="ECO:0000313" key="3">
    <source>
        <dbReference type="Proteomes" id="UP000017819"/>
    </source>
</evidence>
<evidence type="ECO:0000259" key="1">
    <source>
        <dbReference type="PROSITE" id="PS50125"/>
    </source>
</evidence>
<dbReference type="STRING" id="631454.N177_3140"/>
<dbReference type="InterPro" id="IPR001054">
    <property type="entry name" value="A/G_cyclase"/>
</dbReference>
<dbReference type="InterPro" id="IPR029787">
    <property type="entry name" value="Nucleotide_cyclase"/>
</dbReference>
<dbReference type="Pfam" id="PF00211">
    <property type="entry name" value="Guanylate_cyc"/>
    <property type="match status" value="1"/>
</dbReference>
<dbReference type="PROSITE" id="PS50125">
    <property type="entry name" value="GUANYLATE_CYCLASE_2"/>
    <property type="match status" value="1"/>
</dbReference>
<dbReference type="GO" id="GO:0004016">
    <property type="term" value="F:adenylate cyclase activity"/>
    <property type="evidence" value="ECO:0007669"/>
    <property type="project" value="UniProtKB-EC"/>
</dbReference>
<dbReference type="AlphaFoldDB" id="V4QTJ0"/>
<dbReference type="PANTHER" id="PTHR43081">
    <property type="entry name" value="ADENYLATE CYCLASE, TERMINAL-DIFFERENTIATION SPECIFIC-RELATED"/>
    <property type="match status" value="1"/>
</dbReference>
<dbReference type="InterPro" id="IPR050697">
    <property type="entry name" value="Adenylyl/Guanylyl_Cyclase_3/4"/>
</dbReference>
<dbReference type="eggNOG" id="COG2114">
    <property type="taxonomic scope" value="Bacteria"/>
</dbReference>
<dbReference type="CDD" id="cd07302">
    <property type="entry name" value="CHD"/>
    <property type="match status" value="1"/>
</dbReference>
<protein>
    <submittedName>
        <fullName evidence="2">Adenylate cyclase</fullName>
        <ecNumber evidence="2">4.6.1.1</ecNumber>
    </submittedName>
</protein>
<feature type="domain" description="Guanylate cyclase" evidence="1">
    <location>
        <begin position="1"/>
        <end position="87"/>
    </location>
</feature>
<dbReference type="OrthoDB" id="9789782at2"/>
<reference evidence="2 3" key="1">
    <citation type="journal article" date="2014" name="Genome Announc.">
        <title>Draft Genome Sequence of Lutibaculum baratangense Strain AMV1T, Isolated from a Mud Volcano in Andamans, India.</title>
        <authorList>
            <person name="Singh A."/>
            <person name="Sreenivas A."/>
            <person name="Sathyanarayana Reddy G."/>
            <person name="Pinnaka A.K."/>
            <person name="Shivaji S."/>
        </authorList>
    </citation>
    <scope>NUCLEOTIDE SEQUENCE [LARGE SCALE GENOMIC DNA]</scope>
    <source>
        <strain evidence="2 3">AMV1</strain>
    </source>
</reference>
<keyword evidence="3" id="KW-1185">Reference proteome</keyword>
<organism evidence="2 3">
    <name type="scientific">Lutibaculum baratangense AMV1</name>
    <dbReference type="NCBI Taxonomy" id="631454"/>
    <lineage>
        <taxon>Bacteria</taxon>
        <taxon>Pseudomonadati</taxon>
        <taxon>Pseudomonadota</taxon>
        <taxon>Alphaproteobacteria</taxon>
        <taxon>Hyphomicrobiales</taxon>
        <taxon>Tepidamorphaceae</taxon>
        <taxon>Lutibaculum</taxon>
    </lineage>
</organism>
<keyword evidence="2" id="KW-0456">Lyase</keyword>
<dbReference type="GO" id="GO:0006171">
    <property type="term" value="P:cAMP biosynthetic process"/>
    <property type="evidence" value="ECO:0007669"/>
    <property type="project" value="TreeGrafter"/>
</dbReference>
<proteinExistence type="predicted"/>
<dbReference type="Gene3D" id="3.30.70.1230">
    <property type="entry name" value="Nucleotide cyclase"/>
    <property type="match status" value="1"/>
</dbReference>
<dbReference type="EC" id="4.6.1.1" evidence="2"/>
<evidence type="ECO:0000313" key="2">
    <source>
        <dbReference type="EMBL" id="ESR23072.1"/>
    </source>
</evidence>